<dbReference type="RefSeq" id="WP_114295965.1">
    <property type="nucleotide sequence ID" value="NZ_QPJT01000001.1"/>
</dbReference>
<dbReference type="Proteomes" id="UP000253034">
    <property type="component" value="Unassembled WGS sequence"/>
</dbReference>
<evidence type="ECO:0008006" key="4">
    <source>
        <dbReference type="Google" id="ProtNLM"/>
    </source>
</evidence>
<keyword evidence="1" id="KW-1133">Transmembrane helix</keyword>
<evidence type="ECO:0000256" key="1">
    <source>
        <dbReference type="SAM" id="Phobius"/>
    </source>
</evidence>
<accession>A0A369BHI2</accession>
<evidence type="ECO:0000313" key="2">
    <source>
        <dbReference type="EMBL" id="RCX21022.1"/>
    </source>
</evidence>
<feature type="transmembrane region" description="Helical" evidence="1">
    <location>
        <begin position="6"/>
        <end position="29"/>
    </location>
</feature>
<gene>
    <name evidence="2" type="ORF">DFR58_101227</name>
</gene>
<evidence type="ECO:0000313" key="3">
    <source>
        <dbReference type="Proteomes" id="UP000253034"/>
    </source>
</evidence>
<keyword evidence="1" id="KW-0472">Membrane</keyword>
<sequence>MLRIAFEVFVGLLAIYGIISLVSGLISPIRQRLGSESSRVKMVIIMKNQEQTAEGIIRNIFTADILRRVMSNEKLTVIDMGSSDNTRRILDTLKNDYDFFDVLSENEKEDIFKKFDADASPKKEPIGKTTGI</sequence>
<keyword evidence="3" id="KW-1185">Reference proteome</keyword>
<keyword evidence="1" id="KW-0812">Transmembrane</keyword>
<name>A0A369BHI2_9FIRM</name>
<organism evidence="2 3">
    <name type="scientific">Anaerobacterium chartisolvens</name>
    <dbReference type="NCBI Taxonomy" id="1297424"/>
    <lineage>
        <taxon>Bacteria</taxon>
        <taxon>Bacillati</taxon>
        <taxon>Bacillota</taxon>
        <taxon>Clostridia</taxon>
        <taxon>Eubacteriales</taxon>
        <taxon>Oscillospiraceae</taxon>
        <taxon>Anaerobacterium</taxon>
    </lineage>
</organism>
<reference evidence="2 3" key="1">
    <citation type="submission" date="2018-07" db="EMBL/GenBank/DDBJ databases">
        <title>Genomic Encyclopedia of Type Strains, Phase IV (KMG-IV): sequencing the most valuable type-strain genomes for metagenomic binning, comparative biology and taxonomic classification.</title>
        <authorList>
            <person name="Goeker M."/>
        </authorList>
    </citation>
    <scope>NUCLEOTIDE SEQUENCE [LARGE SCALE GENOMIC DNA]</scope>
    <source>
        <strain evidence="2 3">DSM 27016</strain>
    </source>
</reference>
<dbReference type="AlphaFoldDB" id="A0A369BHI2"/>
<comment type="caution">
    <text evidence="2">The sequence shown here is derived from an EMBL/GenBank/DDBJ whole genome shotgun (WGS) entry which is preliminary data.</text>
</comment>
<protein>
    <recommendedName>
        <fullName evidence="4">Glycosyl transferase family 2</fullName>
    </recommendedName>
</protein>
<proteinExistence type="predicted"/>
<dbReference type="EMBL" id="QPJT01000001">
    <property type="protein sequence ID" value="RCX21022.1"/>
    <property type="molecule type" value="Genomic_DNA"/>
</dbReference>
<dbReference type="OrthoDB" id="2990399at2"/>